<feature type="transmembrane region" description="Helical" evidence="1">
    <location>
        <begin position="41"/>
        <end position="60"/>
    </location>
</feature>
<gene>
    <name evidence="2" type="ORF">EA660_10905</name>
</gene>
<name>A0A4Q8LBS0_9GAMM</name>
<dbReference type="RefSeq" id="WP_130551532.1">
    <property type="nucleotide sequence ID" value="NZ_SHMC01000003.1"/>
</dbReference>
<keyword evidence="1" id="KW-0472">Membrane</keyword>
<protein>
    <submittedName>
        <fullName evidence="2">Uncharacterized protein</fullName>
    </submittedName>
</protein>
<sequence>MHGRALLTGAVALLGAVLAAMAVLMLATAVAGQVAQGQTGWILQAIGLLLFAAPALVWPFSSRVARALLFLALSALALLALWLVFWPQGVPEVPVLTRIAVIAFAVLLVVRMWISARRSRTAPATGARE</sequence>
<evidence type="ECO:0000313" key="3">
    <source>
        <dbReference type="Proteomes" id="UP000292627"/>
    </source>
</evidence>
<keyword evidence="1" id="KW-0812">Transmembrane</keyword>
<dbReference type="AlphaFoldDB" id="A0A4Q8LBS0"/>
<evidence type="ECO:0000313" key="2">
    <source>
        <dbReference type="EMBL" id="TAA25920.1"/>
    </source>
</evidence>
<proteinExistence type="predicted"/>
<feature type="transmembrane region" description="Helical" evidence="1">
    <location>
        <begin position="67"/>
        <end position="89"/>
    </location>
</feature>
<evidence type="ECO:0000256" key="1">
    <source>
        <dbReference type="SAM" id="Phobius"/>
    </source>
</evidence>
<comment type="caution">
    <text evidence="2">The sequence shown here is derived from an EMBL/GenBank/DDBJ whole genome shotgun (WGS) entry which is preliminary data.</text>
</comment>
<keyword evidence="1" id="KW-1133">Transmembrane helix</keyword>
<organism evidence="2 3">
    <name type="scientific">Pseudoxanthomonas winnipegensis</name>
    <dbReference type="NCBI Taxonomy" id="2480810"/>
    <lineage>
        <taxon>Bacteria</taxon>
        <taxon>Pseudomonadati</taxon>
        <taxon>Pseudomonadota</taxon>
        <taxon>Gammaproteobacteria</taxon>
        <taxon>Lysobacterales</taxon>
        <taxon>Lysobacteraceae</taxon>
        <taxon>Pseudoxanthomonas</taxon>
    </lineage>
</organism>
<accession>A0A4Q8LBS0</accession>
<feature type="transmembrane region" description="Helical" evidence="1">
    <location>
        <begin position="95"/>
        <end position="114"/>
    </location>
</feature>
<dbReference type="Proteomes" id="UP000292627">
    <property type="component" value="Unassembled WGS sequence"/>
</dbReference>
<dbReference type="EMBL" id="SHMC01000003">
    <property type="protein sequence ID" value="TAA25920.1"/>
    <property type="molecule type" value="Genomic_DNA"/>
</dbReference>
<reference evidence="2 3" key="1">
    <citation type="submission" date="2019-02" db="EMBL/GenBank/DDBJ databases">
        <title>WGS of Pseudoxanthomonas species novum from clinical isolates.</title>
        <authorList>
            <person name="Bernier A.-M."/>
            <person name="Bernard K."/>
            <person name="Vachon A."/>
        </authorList>
    </citation>
    <scope>NUCLEOTIDE SEQUENCE [LARGE SCALE GENOMIC DNA]</scope>
    <source>
        <strain evidence="2 3">NML171200</strain>
    </source>
</reference>